<evidence type="ECO:0000256" key="2">
    <source>
        <dbReference type="ARBA" id="ARBA00022598"/>
    </source>
</evidence>
<dbReference type="PANTHER" id="PTHR24096">
    <property type="entry name" value="LONG-CHAIN-FATTY-ACID--COA LIGASE"/>
    <property type="match status" value="1"/>
</dbReference>
<gene>
    <name evidence="5 7" type="ORF">P152DRAFT_465245</name>
</gene>
<dbReference type="EMBL" id="ML975153">
    <property type="protein sequence ID" value="KAF1814368.1"/>
    <property type="molecule type" value="Genomic_DNA"/>
</dbReference>
<evidence type="ECO:0000256" key="1">
    <source>
        <dbReference type="ARBA" id="ARBA00006432"/>
    </source>
</evidence>
<dbReference type="SUPFAM" id="SSF56801">
    <property type="entry name" value="Acetyl-CoA synthetase-like"/>
    <property type="match status" value="1"/>
</dbReference>
<dbReference type="Pfam" id="PF13193">
    <property type="entry name" value="AMP-binding_C"/>
    <property type="match status" value="1"/>
</dbReference>
<dbReference type="GeneID" id="54421190"/>
<dbReference type="Proteomes" id="UP000504638">
    <property type="component" value="Unplaced"/>
</dbReference>
<name>A0A6G1G8H1_9PEZI</name>
<dbReference type="Gene3D" id="3.30.300.30">
    <property type="match status" value="1"/>
</dbReference>
<dbReference type="OrthoDB" id="1898221at2759"/>
<dbReference type="InterPro" id="IPR025110">
    <property type="entry name" value="AMP-bd_C"/>
</dbReference>
<dbReference type="RefSeq" id="XP_033535999.1">
    <property type="nucleotide sequence ID" value="XM_033680620.1"/>
</dbReference>
<sequence length="555" mass="60945">MPPSAERAISVPNDLNLTELLHTSARNDLPESHLISRDCLTGRTLSIGQLRDRAGRFASGFKQRFNPPDQSRWAIIVPNCVEYIELFHAVLWVGGVACPINHALKAAEIAHALTVSKPHVILVYGQVLPTVLDAIRLAQEKGGADFDVPELVTVLGKSATHPDVEGLLGEGRLDVPHYKDTKTRLASIHLSSGTTGNPKGVALTHFNYVANVLQLHKHDPDHWTAGDRIVSYTPFVHIANTTIPLFLGPWCGVLHCIMPSYDLETFGKMVQDNKATAAQAVGTVALALANSDVTKRYDFSSVRYLVCGGLPVEDATYQRLLSKGNWKTIMLYGMTEAAPFVVYQKQRQTVPLGQLGNLLPGIEAVLRADNGSKDAPAGGPGEMWLRGPNLTSGYIFNEEATRNAFKGDGWYNTGDVCTFSKEGYLSVVGRTKELVKYKGFQVSPTELETYMTSHPDIAEAAVGSVWDQEQLTELPTAYVVLKEHVRTREEKVKALQKIRQLVDSKVSGYKKLRGGVHEVTVLPRNAQTKILRKQLADNKTGIRDPETPSVSRSKI</sequence>
<evidence type="ECO:0000313" key="5">
    <source>
        <dbReference type="EMBL" id="KAF1814368.1"/>
    </source>
</evidence>
<dbReference type="Gene3D" id="3.40.50.12780">
    <property type="entry name" value="N-terminal domain of ligase-like"/>
    <property type="match status" value="1"/>
</dbReference>
<comment type="similarity">
    <text evidence="1">Belongs to the ATP-dependent AMP-binding enzyme family.</text>
</comment>
<reference evidence="7" key="2">
    <citation type="submission" date="2020-04" db="EMBL/GenBank/DDBJ databases">
        <authorList>
            <consortium name="NCBI Genome Project"/>
        </authorList>
    </citation>
    <scope>NUCLEOTIDE SEQUENCE</scope>
    <source>
        <strain evidence="7">CBS 781.70</strain>
    </source>
</reference>
<dbReference type="InterPro" id="IPR020845">
    <property type="entry name" value="AMP-binding_CS"/>
</dbReference>
<keyword evidence="6" id="KW-1185">Reference proteome</keyword>
<feature type="domain" description="AMP-dependent synthetase/ligase" evidence="3">
    <location>
        <begin position="41"/>
        <end position="394"/>
    </location>
</feature>
<dbReference type="InterPro" id="IPR045851">
    <property type="entry name" value="AMP-bd_C_sf"/>
</dbReference>
<reference evidence="5 7" key="1">
    <citation type="submission" date="2020-01" db="EMBL/GenBank/DDBJ databases">
        <authorList>
            <consortium name="DOE Joint Genome Institute"/>
            <person name="Haridas S."/>
            <person name="Albert R."/>
            <person name="Binder M."/>
            <person name="Bloem J."/>
            <person name="Labutti K."/>
            <person name="Salamov A."/>
            <person name="Andreopoulos B."/>
            <person name="Baker S.E."/>
            <person name="Barry K."/>
            <person name="Bills G."/>
            <person name="Bluhm B.H."/>
            <person name="Cannon C."/>
            <person name="Castanera R."/>
            <person name="Culley D.E."/>
            <person name="Daum C."/>
            <person name="Ezra D."/>
            <person name="Gonzalez J.B."/>
            <person name="Henrissat B."/>
            <person name="Kuo A."/>
            <person name="Liang C."/>
            <person name="Lipzen A."/>
            <person name="Lutzoni F."/>
            <person name="Magnuson J."/>
            <person name="Mondo S."/>
            <person name="Nolan M."/>
            <person name="Ohm R."/>
            <person name="Pangilinan J."/>
            <person name="Park H.-J."/>
            <person name="Ramirez L."/>
            <person name="Alfaro M."/>
            <person name="Sun H."/>
            <person name="Tritt A."/>
            <person name="Yoshinaga Y."/>
            <person name="Zwiers L.-H."/>
            <person name="Turgeon B.G."/>
            <person name="Goodwin S.B."/>
            <person name="Spatafora J.W."/>
            <person name="Crous P.W."/>
            <person name="Grigoriev I.V."/>
        </authorList>
    </citation>
    <scope>NUCLEOTIDE SEQUENCE</scope>
    <source>
        <strain evidence="5 7">CBS 781.70</strain>
    </source>
</reference>
<dbReference type="PROSITE" id="PS00455">
    <property type="entry name" value="AMP_BINDING"/>
    <property type="match status" value="1"/>
</dbReference>
<organism evidence="5">
    <name type="scientific">Eremomyces bilateralis CBS 781.70</name>
    <dbReference type="NCBI Taxonomy" id="1392243"/>
    <lineage>
        <taxon>Eukaryota</taxon>
        <taxon>Fungi</taxon>
        <taxon>Dikarya</taxon>
        <taxon>Ascomycota</taxon>
        <taxon>Pezizomycotina</taxon>
        <taxon>Dothideomycetes</taxon>
        <taxon>Dothideomycetes incertae sedis</taxon>
        <taxon>Eremomycetales</taxon>
        <taxon>Eremomycetaceae</taxon>
        <taxon>Eremomyces</taxon>
    </lineage>
</organism>
<dbReference type="InterPro" id="IPR042099">
    <property type="entry name" value="ANL_N_sf"/>
</dbReference>
<dbReference type="AlphaFoldDB" id="A0A6G1G8H1"/>
<evidence type="ECO:0000313" key="7">
    <source>
        <dbReference type="RefSeq" id="XP_033535999.1"/>
    </source>
</evidence>
<protein>
    <submittedName>
        <fullName evidence="5 7">AMP-binding enzyme</fullName>
    </submittedName>
</protein>
<feature type="domain" description="AMP-binding enzyme C-terminal" evidence="4">
    <location>
        <begin position="446"/>
        <end position="529"/>
    </location>
</feature>
<dbReference type="Pfam" id="PF00501">
    <property type="entry name" value="AMP-binding"/>
    <property type="match status" value="1"/>
</dbReference>
<evidence type="ECO:0000259" key="3">
    <source>
        <dbReference type="Pfam" id="PF00501"/>
    </source>
</evidence>
<dbReference type="PANTHER" id="PTHR24096:SF149">
    <property type="entry name" value="AMP-BINDING DOMAIN-CONTAINING PROTEIN-RELATED"/>
    <property type="match status" value="1"/>
</dbReference>
<keyword evidence="2" id="KW-0436">Ligase</keyword>
<dbReference type="InterPro" id="IPR000873">
    <property type="entry name" value="AMP-dep_synth/lig_dom"/>
</dbReference>
<evidence type="ECO:0000313" key="6">
    <source>
        <dbReference type="Proteomes" id="UP000504638"/>
    </source>
</evidence>
<reference evidence="7" key="3">
    <citation type="submission" date="2025-04" db="UniProtKB">
        <authorList>
            <consortium name="RefSeq"/>
        </authorList>
    </citation>
    <scope>IDENTIFICATION</scope>
    <source>
        <strain evidence="7">CBS 781.70</strain>
    </source>
</reference>
<evidence type="ECO:0000259" key="4">
    <source>
        <dbReference type="Pfam" id="PF13193"/>
    </source>
</evidence>
<dbReference type="GO" id="GO:0016405">
    <property type="term" value="F:CoA-ligase activity"/>
    <property type="evidence" value="ECO:0007669"/>
    <property type="project" value="TreeGrafter"/>
</dbReference>
<accession>A0A6G1G8H1</accession>
<proteinExistence type="inferred from homology"/>